<dbReference type="SUPFAM" id="SSF52540">
    <property type="entry name" value="P-loop containing nucleoside triphosphate hydrolases"/>
    <property type="match status" value="1"/>
</dbReference>
<accession>X1BZP0</accession>
<evidence type="ECO:0000313" key="2">
    <source>
        <dbReference type="EMBL" id="GAG89683.1"/>
    </source>
</evidence>
<dbReference type="EMBL" id="BART01011959">
    <property type="protein sequence ID" value="GAG89683.1"/>
    <property type="molecule type" value="Genomic_DNA"/>
</dbReference>
<dbReference type="InterPro" id="IPR027417">
    <property type="entry name" value="P-loop_NTPase"/>
</dbReference>
<gene>
    <name evidence="2" type="ORF">S01H4_25205</name>
</gene>
<feature type="domain" description="RecF/RecN/SMC N-terminal" evidence="1">
    <location>
        <begin position="12"/>
        <end position="94"/>
    </location>
</feature>
<sequence length="123" mass="13562">NPGGKKILSMLSLSGGEKSLTALAMIFAIQRYKPAPFYVFDEIDAFLDINNVYKVAVLVKEMSKDTQIIIISLRAPMIAAAEKIFGVTAGEDRLSQIVSVSLDEIMKIVEKTDLPSEAEVYDY</sequence>
<protein>
    <recommendedName>
        <fullName evidence="1">RecF/RecN/SMC N-terminal domain-containing protein</fullName>
    </recommendedName>
</protein>
<dbReference type="Gene3D" id="3.40.50.300">
    <property type="entry name" value="P-loop containing nucleotide triphosphate hydrolases"/>
    <property type="match status" value="1"/>
</dbReference>
<dbReference type="InterPro" id="IPR003395">
    <property type="entry name" value="RecF/RecN/SMC_N"/>
</dbReference>
<evidence type="ECO:0000259" key="1">
    <source>
        <dbReference type="Pfam" id="PF02463"/>
    </source>
</evidence>
<dbReference type="PANTHER" id="PTHR43977">
    <property type="entry name" value="STRUCTURAL MAINTENANCE OF CHROMOSOMES PROTEIN 3"/>
    <property type="match status" value="1"/>
</dbReference>
<comment type="caution">
    <text evidence="2">The sequence shown here is derived from an EMBL/GenBank/DDBJ whole genome shotgun (WGS) entry which is preliminary data.</text>
</comment>
<proteinExistence type="predicted"/>
<name>X1BZP0_9ZZZZ</name>
<feature type="non-terminal residue" evidence="2">
    <location>
        <position position="1"/>
    </location>
</feature>
<reference evidence="2" key="1">
    <citation type="journal article" date="2014" name="Front. Microbiol.">
        <title>High frequency of phylogenetically diverse reductive dehalogenase-homologous genes in deep subseafloor sedimentary metagenomes.</title>
        <authorList>
            <person name="Kawai M."/>
            <person name="Futagami T."/>
            <person name="Toyoda A."/>
            <person name="Takaki Y."/>
            <person name="Nishi S."/>
            <person name="Hori S."/>
            <person name="Arai W."/>
            <person name="Tsubouchi T."/>
            <person name="Morono Y."/>
            <person name="Uchiyama I."/>
            <person name="Ito T."/>
            <person name="Fujiyama A."/>
            <person name="Inagaki F."/>
            <person name="Takami H."/>
        </authorList>
    </citation>
    <scope>NUCLEOTIDE SEQUENCE</scope>
    <source>
        <strain evidence="2">Expedition CK06-06</strain>
    </source>
</reference>
<organism evidence="2">
    <name type="scientific">marine sediment metagenome</name>
    <dbReference type="NCBI Taxonomy" id="412755"/>
    <lineage>
        <taxon>unclassified sequences</taxon>
        <taxon>metagenomes</taxon>
        <taxon>ecological metagenomes</taxon>
    </lineage>
</organism>
<dbReference type="Pfam" id="PF02463">
    <property type="entry name" value="SMC_N"/>
    <property type="match status" value="1"/>
</dbReference>
<dbReference type="AlphaFoldDB" id="X1BZP0"/>